<dbReference type="PROSITE" id="PS50297">
    <property type="entry name" value="ANK_REP_REGION"/>
    <property type="match status" value="1"/>
</dbReference>
<dbReference type="InterPro" id="IPR036770">
    <property type="entry name" value="Ankyrin_rpt-contain_sf"/>
</dbReference>
<evidence type="ECO:0000256" key="2">
    <source>
        <dbReference type="ARBA" id="ARBA00023043"/>
    </source>
</evidence>
<dbReference type="EMBL" id="MCFC01000027">
    <property type="protein sequence ID" value="ORY29166.1"/>
    <property type="molecule type" value="Genomic_DNA"/>
</dbReference>
<dbReference type="OrthoDB" id="341259at2759"/>
<feature type="domain" description="ACB" evidence="5">
    <location>
        <begin position="3"/>
        <end position="97"/>
    </location>
</feature>
<dbReference type="PROSITE" id="PS50088">
    <property type="entry name" value="ANK_REPEAT"/>
    <property type="match status" value="1"/>
</dbReference>
<accession>A0A1Y2B363</accession>
<dbReference type="Proteomes" id="UP000193986">
    <property type="component" value="Unassembled WGS sequence"/>
</dbReference>
<dbReference type="STRING" id="71784.A0A1Y2B363"/>
<feature type="compositionally biased region" description="Acidic residues" evidence="4">
    <location>
        <begin position="111"/>
        <end position="120"/>
    </location>
</feature>
<dbReference type="InterPro" id="IPR002110">
    <property type="entry name" value="Ankyrin_rpt"/>
</dbReference>
<dbReference type="Gene3D" id="1.20.80.10">
    <property type="match status" value="1"/>
</dbReference>
<feature type="region of interest" description="Disordered" evidence="4">
    <location>
        <begin position="111"/>
        <end position="158"/>
    </location>
</feature>
<proteinExistence type="predicted"/>
<dbReference type="Gene3D" id="1.25.40.20">
    <property type="entry name" value="Ankyrin repeat-containing domain"/>
    <property type="match status" value="1"/>
</dbReference>
<dbReference type="SUPFAM" id="SSF47027">
    <property type="entry name" value="Acyl-CoA binding protein"/>
    <property type="match status" value="1"/>
</dbReference>
<name>A0A1Y2B363_9TREE</name>
<dbReference type="PROSITE" id="PS51228">
    <property type="entry name" value="ACB_2"/>
    <property type="match status" value="1"/>
</dbReference>
<protein>
    <submittedName>
        <fullName evidence="6">Ankyrin repeat-containing domain protein</fullName>
    </submittedName>
</protein>
<evidence type="ECO:0000313" key="7">
    <source>
        <dbReference type="Proteomes" id="UP000193986"/>
    </source>
</evidence>
<dbReference type="InterPro" id="IPR014352">
    <property type="entry name" value="FERM/acyl-CoA-bd_prot_sf"/>
</dbReference>
<comment type="caution">
    <text evidence="6">The sequence shown here is derived from an EMBL/GenBank/DDBJ whole genome shotgun (WGS) entry which is preliminary data.</text>
</comment>
<evidence type="ECO:0000256" key="4">
    <source>
        <dbReference type="SAM" id="MobiDB-lite"/>
    </source>
</evidence>
<keyword evidence="7" id="KW-1185">Reference proteome</keyword>
<dbReference type="InterPro" id="IPR000582">
    <property type="entry name" value="Acyl-CoA-binding_protein"/>
</dbReference>
<keyword evidence="1" id="KW-0677">Repeat</keyword>
<gene>
    <name evidence="6" type="ORF">BCR39DRAFT_533050</name>
</gene>
<dbReference type="PANTHER" id="PTHR24171">
    <property type="entry name" value="ANKYRIN REPEAT DOMAIN-CONTAINING PROTEIN 39-RELATED"/>
    <property type="match status" value="1"/>
</dbReference>
<evidence type="ECO:0000259" key="5">
    <source>
        <dbReference type="PROSITE" id="PS51228"/>
    </source>
</evidence>
<dbReference type="SUPFAM" id="SSF48403">
    <property type="entry name" value="Ankyrin repeat"/>
    <property type="match status" value="1"/>
</dbReference>
<dbReference type="InterPro" id="IPR035984">
    <property type="entry name" value="Acyl-CoA-binding_sf"/>
</dbReference>
<reference evidence="6 7" key="1">
    <citation type="submission" date="2016-07" db="EMBL/GenBank/DDBJ databases">
        <title>Pervasive Adenine N6-methylation of Active Genes in Fungi.</title>
        <authorList>
            <consortium name="DOE Joint Genome Institute"/>
            <person name="Mondo S.J."/>
            <person name="Dannebaum R.O."/>
            <person name="Kuo R.C."/>
            <person name="Labutti K."/>
            <person name="Haridas S."/>
            <person name="Kuo A."/>
            <person name="Salamov A."/>
            <person name="Ahrendt S.R."/>
            <person name="Lipzen A."/>
            <person name="Sullivan W."/>
            <person name="Andreopoulos W.B."/>
            <person name="Clum A."/>
            <person name="Lindquist E."/>
            <person name="Daum C."/>
            <person name="Ramamoorthy G.K."/>
            <person name="Gryganskyi A."/>
            <person name="Culley D."/>
            <person name="Magnuson J.K."/>
            <person name="James T.Y."/>
            <person name="O'Malley M.A."/>
            <person name="Stajich J.E."/>
            <person name="Spatafora J.W."/>
            <person name="Visel A."/>
            <person name="Grigoriev I.V."/>
        </authorList>
    </citation>
    <scope>NUCLEOTIDE SEQUENCE [LARGE SCALE GENOMIC DNA]</scope>
    <source>
        <strain evidence="6 7">68-887.2</strain>
    </source>
</reference>
<feature type="repeat" description="ANK" evidence="3">
    <location>
        <begin position="188"/>
        <end position="220"/>
    </location>
</feature>
<evidence type="ECO:0000256" key="1">
    <source>
        <dbReference type="ARBA" id="ARBA00022737"/>
    </source>
</evidence>
<evidence type="ECO:0000313" key="6">
    <source>
        <dbReference type="EMBL" id="ORY29166.1"/>
    </source>
</evidence>
<dbReference type="AlphaFoldDB" id="A0A1Y2B363"/>
<dbReference type="Pfam" id="PF13857">
    <property type="entry name" value="Ank_5"/>
    <property type="match status" value="1"/>
</dbReference>
<dbReference type="InParanoid" id="A0A1Y2B363"/>
<sequence length="242" mass="26265">MATPDDFRASSEWLSSTPAAASLPNDTKLELYGIFKFVSASAGPSGARPSIFSVAARAKYDAWAAQTARYAKLNDGAQQARGRYVGIAKEVGWKGEGLDMLKDEDDDLDLEHLSDDDEADTAPRRFKGKGRADGMGIRVSQMARPEGEAEQDGGSDYPIHDAIIDESIDEVRRLLDRDPSLINARDAYGNTPLHLAADRGHIAIALVLLEAGADRNLTDEDGQTPLQLAELTKRDDIVLLLQ</sequence>
<dbReference type="SMART" id="SM00248">
    <property type="entry name" value="ANK"/>
    <property type="match status" value="2"/>
</dbReference>
<dbReference type="Pfam" id="PF00887">
    <property type="entry name" value="ACBP"/>
    <property type="match status" value="1"/>
</dbReference>
<evidence type="ECO:0000256" key="3">
    <source>
        <dbReference type="PROSITE-ProRule" id="PRU00023"/>
    </source>
</evidence>
<dbReference type="GO" id="GO:0000062">
    <property type="term" value="F:fatty-acyl-CoA binding"/>
    <property type="evidence" value="ECO:0007669"/>
    <property type="project" value="InterPro"/>
</dbReference>
<keyword evidence="2 3" id="KW-0040">ANK repeat</keyword>
<organism evidence="6 7">
    <name type="scientific">Naematelia encephala</name>
    <dbReference type="NCBI Taxonomy" id="71784"/>
    <lineage>
        <taxon>Eukaryota</taxon>
        <taxon>Fungi</taxon>
        <taxon>Dikarya</taxon>
        <taxon>Basidiomycota</taxon>
        <taxon>Agaricomycotina</taxon>
        <taxon>Tremellomycetes</taxon>
        <taxon>Tremellales</taxon>
        <taxon>Naemateliaceae</taxon>
        <taxon>Naematelia</taxon>
    </lineage>
</organism>